<keyword evidence="5" id="KW-1185">Reference proteome</keyword>
<evidence type="ECO:0000256" key="2">
    <source>
        <dbReference type="SAM" id="MobiDB-lite"/>
    </source>
</evidence>
<evidence type="ECO:0000313" key="3">
    <source>
        <dbReference type="EMBL" id="NNV19164.1"/>
    </source>
</evidence>
<dbReference type="EMBL" id="PKQI01000001">
    <property type="protein sequence ID" value="NNV19164.1"/>
    <property type="molecule type" value="Genomic_DNA"/>
</dbReference>
<dbReference type="EMBL" id="NNRM01000014">
    <property type="protein sequence ID" value="OYR28538.1"/>
    <property type="molecule type" value="Genomic_DNA"/>
</dbReference>
<dbReference type="Proteomes" id="UP000526233">
    <property type="component" value="Unassembled WGS sequence"/>
</dbReference>
<keyword evidence="1" id="KW-0175">Coiled coil</keyword>
<evidence type="ECO:0000313" key="5">
    <source>
        <dbReference type="Proteomes" id="UP000216188"/>
    </source>
</evidence>
<accession>A0A256GNG8</accession>
<dbReference type="RefSeq" id="WP_007878191.1">
    <property type="nucleotide sequence ID" value="NZ_CAXURC020000002.1"/>
</dbReference>
<dbReference type="AlphaFoldDB" id="A0A256GNG8"/>
<evidence type="ECO:0000256" key="1">
    <source>
        <dbReference type="SAM" id="Coils"/>
    </source>
</evidence>
<organism evidence="4 5">
    <name type="scientific">Brucella pseudogrignonensis</name>
    <dbReference type="NCBI Taxonomy" id="419475"/>
    <lineage>
        <taxon>Bacteria</taxon>
        <taxon>Pseudomonadati</taxon>
        <taxon>Pseudomonadota</taxon>
        <taxon>Alphaproteobacteria</taxon>
        <taxon>Hyphomicrobiales</taxon>
        <taxon>Brucellaceae</taxon>
        <taxon>Brucella/Ochrobactrum group</taxon>
        <taxon>Brucella</taxon>
    </lineage>
</organism>
<sequence length="392" mass="43829">MSTRYGNWNDILVLPEELIAFAWSAPMRDLAGKLDISDVGLRKQLTNYGVPVPPQGYWNKVHAGKPLPPRPSPRPRRPGEMGRVKVDSRYAKVVSIAQAMASAGPFASATVPENLDDLFAQEVKAIGRVVAPKTIGVPHRGIAHILRQEARRQEKFSKSNWDWDRPIFDSPLSKRCLRILNGLFLALSKRGHDGDAQENNQELHARAIIGDTYLGLNLAIVGKYKKIRRNGYERPSPDLPASTTLALSLAPDFDGRVSKSWQDDDEGRLEDKIPIIAAELIVAGEAKFRESLKEAEQKAELARQEKERQRQEQLQKLNQQRLDNLKISGDLLRRAQDIRALVESVRVAITKGSAEIGEARLAAWEQWALGEADKIDPVRSGQFLCHLDEPSL</sequence>
<name>A0A256GNG8_9HYPH</name>
<gene>
    <name evidence="4" type="ORF">CEV34_1111</name>
    <name evidence="3" type="ORF">EHE22_01805</name>
</gene>
<comment type="caution">
    <text evidence="4">The sequence shown here is derived from an EMBL/GenBank/DDBJ whole genome shotgun (WGS) entry which is preliminary data.</text>
</comment>
<evidence type="ECO:0000313" key="6">
    <source>
        <dbReference type="Proteomes" id="UP000526233"/>
    </source>
</evidence>
<reference evidence="3 6" key="2">
    <citation type="submission" date="2018-11" db="EMBL/GenBank/DDBJ databases">
        <title>Genome sequencing and analysis.</title>
        <authorList>
            <person name="Huang Y.-T."/>
        </authorList>
    </citation>
    <scope>NUCLEOTIDE SEQUENCE [LARGE SCALE GENOMIC DNA]</scope>
    <source>
        <strain evidence="3 6">SHIN</strain>
    </source>
</reference>
<proteinExistence type="predicted"/>
<evidence type="ECO:0000313" key="4">
    <source>
        <dbReference type="EMBL" id="OYR28538.1"/>
    </source>
</evidence>
<dbReference type="Proteomes" id="UP000216188">
    <property type="component" value="Unassembled WGS sequence"/>
</dbReference>
<feature type="coiled-coil region" evidence="1">
    <location>
        <begin position="285"/>
        <end position="323"/>
    </location>
</feature>
<feature type="region of interest" description="Disordered" evidence="2">
    <location>
        <begin position="60"/>
        <end position="83"/>
    </location>
</feature>
<protein>
    <submittedName>
        <fullName evidence="4">Uncharacterized protein</fullName>
    </submittedName>
</protein>
<reference evidence="4 5" key="1">
    <citation type="submission" date="2017-07" db="EMBL/GenBank/DDBJ databases">
        <title>Phylogenetic study on the rhizospheric bacterium Ochrobactrum sp. A44.</title>
        <authorList>
            <person name="Krzyzanowska D.M."/>
            <person name="Ossowicki A."/>
            <person name="Rajewska M."/>
            <person name="Maciag T."/>
            <person name="Kaczynski Z."/>
            <person name="Czerwicka M."/>
            <person name="Jafra S."/>
        </authorList>
    </citation>
    <scope>NUCLEOTIDE SEQUENCE [LARGE SCALE GENOMIC DNA]</scope>
    <source>
        <strain evidence="4 5">CCUG 30717</strain>
    </source>
</reference>